<evidence type="ECO:0000256" key="2">
    <source>
        <dbReference type="ARBA" id="ARBA00006622"/>
    </source>
</evidence>
<comment type="caution">
    <text evidence="8">The sequence shown here is derived from an EMBL/GenBank/DDBJ whole genome shotgun (WGS) entry which is preliminary data.</text>
</comment>
<evidence type="ECO:0000256" key="3">
    <source>
        <dbReference type="ARBA" id="ARBA00013133"/>
    </source>
</evidence>
<dbReference type="GO" id="GO:0046872">
    <property type="term" value="F:metal ion binding"/>
    <property type="evidence" value="ECO:0007669"/>
    <property type="project" value="UniProtKB-KW"/>
</dbReference>
<gene>
    <name evidence="8" type="ORF">HU200_044265</name>
</gene>
<dbReference type="AlphaFoldDB" id="A0A835B9K3"/>
<evidence type="ECO:0000256" key="5">
    <source>
        <dbReference type="ARBA" id="ARBA00023002"/>
    </source>
</evidence>
<comment type="cofactor">
    <cofactor evidence="1">
        <name>Fe(2+)</name>
        <dbReference type="ChEBI" id="CHEBI:29033"/>
    </cofactor>
</comment>
<evidence type="ECO:0000313" key="9">
    <source>
        <dbReference type="Proteomes" id="UP000636709"/>
    </source>
</evidence>
<evidence type="ECO:0000256" key="7">
    <source>
        <dbReference type="ARBA" id="ARBA00024284"/>
    </source>
</evidence>
<keyword evidence="6" id="KW-0408">Iron</keyword>
<sequence length="211" mass="23240">MPPLPNLPPPLVSSITGASFLHHGPLFASLLLRLLQTHHRDIIDGLDKVGPDDVGLGDELCFFHDMNTTGRQSTPIITYKTIFQCNKFEIAVIFLPPGTTMPLHDHPGMTVFTKLLTGSAHIRVFSGPGSSILAEKVLDHDITKDSGAWVLFPDTGGNVHRFVAGEETYCAFLNVLTPSSSPPANQRRCSTFYKDIPYKPCRCKHSIHHET</sequence>
<dbReference type="InterPro" id="IPR011051">
    <property type="entry name" value="RmlC_Cupin_sf"/>
</dbReference>
<dbReference type="GO" id="GO:0017172">
    <property type="term" value="F:cysteine dioxygenase activity"/>
    <property type="evidence" value="ECO:0007669"/>
    <property type="project" value="UniProtKB-EC"/>
</dbReference>
<evidence type="ECO:0000256" key="4">
    <source>
        <dbReference type="ARBA" id="ARBA00022723"/>
    </source>
</evidence>
<accession>A0A835B9K3</accession>
<dbReference type="EMBL" id="JACEFO010002096">
    <property type="protein sequence ID" value="KAF8684375.1"/>
    <property type="molecule type" value="Genomic_DNA"/>
</dbReference>
<dbReference type="InterPro" id="IPR014710">
    <property type="entry name" value="RmlC-like_jellyroll"/>
</dbReference>
<dbReference type="InterPro" id="IPR012864">
    <property type="entry name" value="PCO/ADO"/>
</dbReference>
<evidence type="ECO:0000256" key="1">
    <source>
        <dbReference type="ARBA" id="ARBA00001954"/>
    </source>
</evidence>
<name>A0A835B9K3_9POAL</name>
<evidence type="ECO:0000256" key="6">
    <source>
        <dbReference type="ARBA" id="ARBA00023004"/>
    </source>
</evidence>
<dbReference type="PANTHER" id="PTHR22966">
    <property type="entry name" value="2-AMINOETHANETHIOL DIOXYGENASE"/>
    <property type="match status" value="1"/>
</dbReference>
<dbReference type="GO" id="GO:0070483">
    <property type="term" value="P:detection of hypoxia"/>
    <property type="evidence" value="ECO:0007669"/>
    <property type="project" value="UniProtKB-ARBA"/>
</dbReference>
<proteinExistence type="inferred from homology"/>
<dbReference type="Gene3D" id="2.60.120.10">
    <property type="entry name" value="Jelly Rolls"/>
    <property type="match status" value="1"/>
</dbReference>
<keyword evidence="9" id="KW-1185">Reference proteome</keyword>
<reference evidence="8" key="1">
    <citation type="submission" date="2020-07" db="EMBL/GenBank/DDBJ databases">
        <title>Genome sequence and genetic diversity analysis of an under-domesticated orphan crop, white fonio (Digitaria exilis).</title>
        <authorList>
            <person name="Bennetzen J.L."/>
            <person name="Chen S."/>
            <person name="Ma X."/>
            <person name="Wang X."/>
            <person name="Yssel A.E.J."/>
            <person name="Chaluvadi S.R."/>
            <person name="Johnson M."/>
            <person name="Gangashetty P."/>
            <person name="Hamidou F."/>
            <person name="Sanogo M.D."/>
            <person name="Zwaenepoel A."/>
            <person name="Wallace J."/>
            <person name="Van De Peer Y."/>
            <person name="Van Deynze A."/>
        </authorList>
    </citation>
    <scope>NUCLEOTIDE SEQUENCE</scope>
    <source>
        <tissue evidence="8">Leaves</tissue>
    </source>
</reference>
<dbReference type="OrthoDB" id="271433at2759"/>
<dbReference type="Pfam" id="PF07847">
    <property type="entry name" value="PCO_ADO"/>
    <property type="match status" value="1"/>
</dbReference>
<comment type="catalytic activity">
    <reaction evidence="7">
        <text>L-cysteine + O2 = 3-sulfino-L-alanine + H(+)</text>
        <dbReference type="Rhea" id="RHEA:20441"/>
        <dbReference type="ChEBI" id="CHEBI:15378"/>
        <dbReference type="ChEBI" id="CHEBI:15379"/>
        <dbReference type="ChEBI" id="CHEBI:35235"/>
        <dbReference type="ChEBI" id="CHEBI:61085"/>
        <dbReference type="EC" id="1.13.11.20"/>
    </reaction>
    <physiologicalReaction direction="left-to-right" evidence="7">
        <dbReference type="Rhea" id="RHEA:20442"/>
    </physiologicalReaction>
</comment>
<keyword evidence="4" id="KW-0479">Metal-binding</keyword>
<dbReference type="Proteomes" id="UP000636709">
    <property type="component" value="Unassembled WGS sequence"/>
</dbReference>
<dbReference type="EC" id="1.13.11.20" evidence="3"/>
<organism evidence="8 9">
    <name type="scientific">Digitaria exilis</name>
    <dbReference type="NCBI Taxonomy" id="1010633"/>
    <lineage>
        <taxon>Eukaryota</taxon>
        <taxon>Viridiplantae</taxon>
        <taxon>Streptophyta</taxon>
        <taxon>Embryophyta</taxon>
        <taxon>Tracheophyta</taxon>
        <taxon>Spermatophyta</taxon>
        <taxon>Magnoliopsida</taxon>
        <taxon>Liliopsida</taxon>
        <taxon>Poales</taxon>
        <taxon>Poaceae</taxon>
        <taxon>PACMAD clade</taxon>
        <taxon>Panicoideae</taxon>
        <taxon>Panicodae</taxon>
        <taxon>Paniceae</taxon>
        <taxon>Anthephorinae</taxon>
        <taxon>Digitaria</taxon>
    </lineage>
</organism>
<evidence type="ECO:0000313" key="8">
    <source>
        <dbReference type="EMBL" id="KAF8684375.1"/>
    </source>
</evidence>
<dbReference type="SUPFAM" id="SSF51182">
    <property type="entry name" value="RmlC-like cupins"/>
    <property type="match status" value="1"/>
</dbReference>
<comment type="similarity">
    <text evidence="2">Belongs to the cysteine dioxygenase family.</text>
</comment>
<dbReference type="PANTHER" id="PTHR22966:SF70">
    <property type="entry name" value="CYSTEINE DIOXYGENASE"/>
    <property type="match status" value="1"/>
</dbReference>
<dbReference type="CDD" id="cd20289">
    <property type="entry name" value="cupin_ADO"/>
    <property type="match status" value="1"/>
</dbReference>
<keyword evidence="5" id="KW-0560">Oxidoreductase</keyword>
<protein>
    <recommendedName>
        <fullName evidence="3">cysteine dioxygenase</fullName>
        <ecNumber evidence="3">1.13.11.20</ecNumber>
    </recommendedName>
</protein>